<keyword evidence="4" id="KW-0812">Transmembrane</keyword>
<evidence type="ECO:0000256" key="2">
    <source>
        <dbReference type="ARBA" id="ARBA00023163"/>
    </source>
</evidence>
<name>A0AAV3ZWX9_9GAST</name>
<organism evidence="5 6">
    <name type="scientific">Plakobranchus ocellatus</name>
    <dbReference type="NCBI Taxonomy" id="259542"/>
    <lineage>
        <taxon>Eukaryota</taxon>
        <taxon>Metazoa</taxon>
        <taxon>Spiralia</taxon>
        <taxon>Lophotrochozoa</taxon>
        <taxon>Mollusca</taxon>
        <taxon>Gastropoda</taxon>
        <taxon>Heterobranchia</taxon>
        <taxon>Euthyneura</taxon>
        <taxon>Panpulmonata</taxon>
        <taxon>Sacoglossa</taxon>
        <taxon>Placobranchoidea</taxon>
        <taxon>Plakobranchidae</taxon>
        <taxon>Plakobranchus</taxon>
    </lineage>
</organism>
<keyword evidence="2" id="KW-0804">Transcription</keyword>
<dbReference type="PANTHER" id="PTHR23043:SF36">
    <property type="entry name" value="PROTEIN SINGLE-MINDED"/>
    <property type="match status" value="1"/>
</dbReference>
<dbReference type="EMBL" id="BLXT01002907">
    <property type="protein sequence ID" value="GFN98913.1"/>
    <property type="molecule type" value="Genomic_DNA"/>
</dbReference>
<keyword evidence="3" id="KW-0539">Nucleus</keyword>
<dbReference type="GO" id="GO:0000981">
    <property type="term" value="F:DNA-binding transcription factor activity, RNA polymerase II-specific"/>
    <property type="evidence" value="ECO:0007669"/>
    <property type="project" value="TreeGrafter"/>
</dbReference>
<keyword evidence="6" id="KW-1185">Reference proteome</keyword>
<evidence type="ECO:0000256" key="3">
    <source>
        <dbReference type="ARBA" id="ARBA00023242"/>
    </source>
</evidence>
<evidence type="ECO:0000256" key="4">
    <source>
        <dbReference type="SAM" id="Phobius"/>
    </source>
</evidence>
<proteinExistence type="predicted"/>
<evidence type="ECO:0000313" key="5">
    <source>
        <dbReference type="EMBL" id="GFN98913.1"/>
    </source>
</evidence>
<reference evidence="5 6" key="1">
    <citation type="journal article" date="2021" name="Elife">
        <title>Chloroplast acquisition without the gene transfer in kleptoplastic sea slugs, Plakobranchus ocellatus.</title>
        <authorList>
            <person name="Maeda T."/>
            <person name="Takahashi S."/>
            <person name="Yoshida T."/>
            <person name="Shimamura S."/>
            <person name="Takaki Y."/>
            <person name="Nagai Y."/>
            <person name="Toyoda A."/>
            <person name="Suzuki Y."/>
            <person name="Arimoto A."/>
            <person name="Ishii H."/>
            <person name="Satoh N."/>
            <person name="Nishiyama T."/>
            <person name="Hasebe M."/>
            <person name="Maruyama T."/>
            <person name="Minagawa J."/>
            <person name="Obokata J."/>
            <person name="Shigenobu S."/>
        </authorList>
    </citation>
    <scope>NUCLEOTIDE SEQUENCE [LARGE SCALE GENOMIC DNA]</scope>
</reference>
<keyword evidence="4" id="KW-1133">Transmembrane helix</keyword>
<protein>
    <submittedName>
        <fullName evidence="5">Single-minded</fullName>
    </submittedName>
</protein>
<keyword evidence="1" id="KW-0805">Transcription regulation</keyword>
<feature type="transmembrane region" description="Helical" evidence="4">
    <location>
        <begin position="16"/>
        <end position="34"/>
    </location>
</feature>
<accession>A0AAV3ZWX9</accession>
<gene>
    <name evidence="5" type="ORF">PoB_002541900</name>
</gene>
<dbReference type="GO" id="GO:0000977">
    <property type="term" value="F:RNA polymerase II transcription regulatory region sequence-specific DNA binding"/>
    <property type="evidence" value="ECO:0007669"/>
    <property type="project" value="TreeGrafter"/>
</dbReference>
<evidence type="ECO:0000256" key="1">
    <source>
        <dbReference type="ARBA" id="ARBA00023015"/>
    </source>
</evidence>
<dbReference type="PANTHER" id="PTHR23043">
    <property type="entry name" value="HYPOXIA-INDUCIBLE FACTOR 1 ALPHA"/>
    <property type="match status" value="1"/>
</dbReference>
<comment type="caution">
    <text evidence="5">The sequence shown here is derived from an EMBL/GenBank/DDBJ whole genome shotgun (WGS) entry which is preliminary data.</text>
</comment>
<sequence length="93" mass="10445">MSCHFSTYPFLTTPNLLFPAGSVIFQVIHCSGYLKIKQYTMDIAPYDGCYQNVGLVAVGHSLPPSAITEIKMFSNMFMFRASLDLKLIFLDAR</sequence>
<evidence type="ECO:0000313" key="6">
    <source>
        <dbReference type="Proteomes" id="UP000735302"/>
    </source>
</evidence>
<dbReference type="Proteomes" id="UP000735302">
    <property type="component" value="Unassembled WGS sequence"/>
</dbReference>
<dbReference type="AlphaFoldDB" id="A0AAV3ZWX9"/>
<keyword evidence="4" id="KW-0472">Membrane</keyword>